<keyword evidence="10 14" id="KW-0472">Membrane</keyword>
<feature type="transmembrane region" description="Helical" evidence="14">
    <location>
        <begin position="58"/>
        <end position="81"/>
    </location>
</feature>
<comment type="function">
    <text evidence="14">Catalyzes the third of the four reactions of the long-chain fatty acids elongation cycle. This endoplasmic reticulum-bound enzymatic process, allows the addition of two carbons to the chain of long- and very long-chain fatty acids/VLCFAs per cycle. This enzyme catalyzes the dehydration of the 3-hydroxyacyl-CoA intermediate into trans-2,3-enoyl-CoA, within each cycle of fatty acid elongation. Thereby, it participates to the production of VLCFAs of different chain lengths that are involved in multiple biological processes as precursors of membrane lipids and lipid mediators.</text>
</comment>
<keyword evidence="16" id="KW-1185">Reference proteome</keyword>
<comment type="caution">
    <text evidence="15">The sequence shown here is derived from an EMBL/GenBank/DDBJ whole genome shotgun (WGS) entry which is preliminary data.</text>
</comment>
<dbReference type="GO" id="GO:0042761">
    <property type="term" value="P:very long-chain fatty acid biosynthetic process"/>
    <property type="evidence" value="ECO:0007669"/>
    <property type="project" value="TreeGrafter"/>
</dbReference>
<dbReference type="GO" id="GO:0030497">
    <property type="term" value="P:fatty acid elongation"/>
    <property type="evidence" value="ECO:0007669"/>
    <property type="project" value="TreeGrafter"/>
</dbReference>
<evidence type="ECO:0000256" key="2">
    <source>
        <dbReference type="ARBA" id="ARBA00005194"/>
    </source>
</evidence>
<keyword evidence="12 14" id="KW-0456">Lyase</keyword>
<evidence type="ECO:0000313" key="16">
    <source>
        <dbReference type="Proteomes" id="UP001316803"/>
    </source>
</evidence>
<organism evidence="15 16">
    <name type="scientific">Knufia fluminis</name>
    <dbReference type="NCBI Taxonomy" id="191047"/>
    <lineage>
        <taxon>Eukaryota</taxon>
        <taxon>Fungi</taxon>
        <taxon>Dikarya</taxon>
        <taxon>Ascomycota</taxon>
        <taxon>Pezizomycotina</taxon>
        <taxon>Eurotiomycetes</taxon>
        <taxon>Chaetothyriomycetidae</taxon>
        <taxon>Chaetothyriales</taxon>
        <taxon>Trichomeriaceae</taxon>
        <taxon>Knufia</taxon>
    </lineage>
</organism>
<keyword evidence="6 14" id="KW-0812">Transmembrane</keyword>
<evidence type="ECO:0000256" key="11">
    <source>
        <dbReference type="ARBA" id="ARBA00023160"/>
    </source>
</evidence>
<evidence type="ECO:0000256" key="1">
    <source>
        <dbReference type="ARBA" id="ARBA00004141"/>
    </source>
</evidence>
<comment type="catalytic activity">
    <reaction evidence="13 14">
        <text>a very-long-chain (3R)-3-hydroxyacyl-CoA = a very-long-chain (2E)-enoyl-CoA + H2O</text>
        <dbReference type="Rhea" id="RHEA:45812"/>
        <dbReference type="ChEBI" id="CHEBI:15377"/>
        <dbReference type="ChEBI" id="CHEBI:83728"/>
        <dbReference type="ChEBI" id="CHEBI:85440"/>
        <dbReference type="EC" id="4.2.1.134"/>
    </reaction>
</comment>
<comment type="subcellular location">
    <subcellularLocation>
        <location evidence="14">Endoplasmic reticulum membrane</location>
        <topology evidence="14">Multi-pass membrane protein</topology>
    </subcellularLocation>
    <subcellularLocation>
        <location evidence="1">Membrane</location>
        <topology evidence="1">Multi-pass membrane protein</topology>
    </subcellularLocation>
</comment>
<proteinExistence type="inferred from homology"/>
<sequence>MENQVKAKPKQSSSSKSTYLLAYNGISFILWSIVTLRAIVLMPALASHDKLYGLHEALFTFLRATQTLALLEVAHAALGLVRASPVTTAMQVASRLMLVWGVLTPFPEIVMTTNAFGRHQAGTTGGPVALAGCHLAWGITEMIRYGFFVWKEGISDAIPSWLMWLRYNMFFVLYPIGISSECVLMYLALEPAQDMKNGYDWLLKAVLAIYVPGSYILYTHMMAQRRKIMKGKSKAS</sequence>
<evidence type="ECO:0000256" key="5">
    <source>
        <dbReference type="ARBA" id="ARBA00022516"/>
    </source>
</evidence>
<keyword evidence="11 14" id="KW-0275">Fatty acid biosynthesis</keyword>
<feature type="transmembrane region" description="Helical" evidence="14">
    <location>
        <begin position="170"/>
        <end position="189"/>
    </location>
</feature>
<feature type="transmembrane region" description="Helical" evidence="14">
    <location>
        <begin position="21"/>
        <end position="46"/>
    </location>
</feature>
<dbReference type="GO" id="GO:0030148">
    <property type="term" value="P:sphingolipid biosynthetic process"/>
    <property type="evidence" value="ECO:0007669"/>
    <property type="project" value="TreeGrafter"/>
</dbReference>
<evidence type="ECO:0000256" key="3">
    <source>
        <dbReference type="ARBA" id="ARBA00007811"/>
    </source>
</evidence>
<evidence type="ECO:0000256" key="7">
    <source>
        <dbReference type="ARBA" id="ARBA00022832"/>
    </source>
</evidence>
<comment type="similarity">
    <text evidence="3 14">Belongs to the very long-chain fatty acids dehydratase HACD family.</text>
</comment>
<evidence type="ECO:0000256" key="10">
    <source>
        <dbReference type="ARBA" id="ARBA00023136"/>
    </source>
</evidence>
<dbReference type="InterPro" id="IPR007482">
    <property type="entry name" value="Tyr_Pase-like_PTPLA"/>
</dbReference>
<evidence type="ECO:0000256" key="14">
    <source>
        <dbReference type="RuleBase" id="RU363109"/>
    </source>
</evidence>
<keyword evidence="5 14" id="KW-0444">Lipid biosynthesis</keyword>
<keyword evidence="14" id="KW-0256">Endoplasmic reticulum</keyword>
<protein>
    <recommendedName>
        <fullName evidence="4 14">Very-long-chain (3R)-3-hydroxyacyl-CoA dehydratase</fullName>
        <ecNumber evidence="4 14">4.2.1.134</ecNumber>
    </recommendedName>
</protein>
<dbReference type="Pfam" id="PF04387">
    <property type="entry name" value="PTPLA"/>
    <property type="match status" value="1"/>
</dbReference>
<evidence type="ECO:0000256" key="8">
    <source>
        <dbReference type="ARBA" id="ARBA00022989"/>
    </source>
</evidence>
<feature type="transmembrane region" description="Helical" evidence="14">
    <location>
        <begin position="201"/>
        <end position="223"/>
    </location>
</feature>
<keyword evidence="7 14" id="KW-0276">Fatty acid metabolism</keyword>
<dbReference type="GO" id="GO:0005789">
    <property type="term" value="C:endoplasmic reticulum membrane"/>
    <property type="evidence" value="ECO:0007669"/>
    <property type="project" value="UniProtKB-SubCell"/>
</dbReference>
<evidence type="ECO:0000256" key="12">
    <source>
        <dbReference type="ARBA" id="ARBA00023239"/>
    </source>
</evidence>
<accession>A0AAN8ESJ5</accession>
<keyword evidence="9 14" id="KW-0443">Lipid metabolism</keyword>
<evidence type="ECO:0000256" key="13">
    <source>
        <dbReference type="ARBA" id="ARBA00036671"/>
    </source>
</evidence>
<dbReference type="PANTHER" id="PTHR11035">
    <property type="entry name" value="VERY-LONG-CHAIN (3R)-3-HYDROXYACYL-COA DEHYDRATASE"/>
    <property type="match status" value="1"/>
</dbReference>
<name>A0AAN8ESJ5_9EURO</name>
<dbReference type="AlphaFoldDB" id="A0AAN8ESJ5"/>
<gene>
    <name evidence="15" type="ORF">OHC33_007671</name>
</gene>
<keyword evidence="8 14" id="KW-1133">Transmembrane helix</keyword>
<dbReference type="EC" id="4.2.1.134" evidence="4 14"/>
<dbReference type="GO" id="GO:0102158">
    <property type="term" value="F:very-long-chain (3R)-3-hydroxyacyl-CoA dehydratase activity"/>
    <property type="evidence" value="ECO:0007669"/>
    <property type="project" value="UniProtKB-EC"/>
</dbReference>
<dbReference type="EMBL" id="JAKLMC020000021">
    <property type="protein sequence ID" value="KAK5951253.1"/>
    <property type="molecule type" value="Genomic_DNA"/>
</dbReference>
<evidence type="ECO:0000256" key="4">
    <source>
        <dbReference type="ARBA" id="ARBA00013122"/>
    </source>
</evidence>
<evidence type="ECO:0000256" key="6">
    <source>
        <dbReference type="ARBA" id="ARBA00022692"/>
    </source>
</evidence>
<dbReference type="PANTHER" id="PTHR11035:SF3">
    <property type="entry name" value="VERY-LONG-CHAIN (3R)-3-HYDROXYACYL-COA DEHYDRATASE"/>
    <property type="match status" value="1"/>
</dbReference>
<dbReference type="Proteomes" id="UP001316803">
    <property type="component" value="Unassembled WGS sequence"/>
</dbReference>
<comment type="pathway">
    <text evidence="2 14">Lipid metabolism; fatty acid biosynthesis.</text>
</comment>
<comment type="caution">
    <text evidence="14">Lacks conserved residue(s) required for the propagation of feature annotation.</text>
</comment>
<reference evidence="15 16" key="1">
    <citation type="submission" date="2022-12" db="EMBL/GenBank/DDBJ databases">
        <title>Genomic features and morphological characterization of a novel Knufia sp. strain isolated from spacecraft assembly facility.</title>
        <authorList>
            <person name="Teixeira M."/>
            <person name="Chander A.M."/>
            <person name="Stajich J.E."/>
            <person name="Venkateswaran K."/>
        </authorList>
    </citation>
    <scope>NUCLEOTIDE SEQUENCE [LARGE SCALE GENOMIC DNA]</scope>
    <source>
        <strain evidence="15 16">FJI-L2-BK-P2</strain>
    </source>
</reference>
<evidence type="ECO:0000313" key="15">
    <source>
        <dbReference type="EMBL" id="KAK5951253.1"/>
    </source>
</evidence>
<evidence type="ECO:0000256" key="9">
    <source>
        <dbReference type="ARBA" id="ARBA00023098"/>
    </source>
</evidence>